<keyword evidence="14" id="KW-1185">Reference proteome</keyword>
<dbReference type="HAMAP" id="MF_00042">
    <property type="entry name" value="RNase_H"/>
    <property type="match status" value="1"/>
</dbReference>
<dbReference type="PANTHER" id="PTHR10642:SF26">
    <property type="entry name" value="RIBONUCLEASE H1"/>
    <property type="match status" value="1"/>
</dbReference>
<comment type="cofactor">
    <cofactor evidence="11">
        <name>Mg(2+)</name>
        <dbReference type="ChEBI" id="CHEBI:18420"/>
    </cofactor>
    <text evidence="11">Binds 1 Mg(2+) ion per subunit. May bind a second metal ion at a regulatory site, or after substrate binding.</text>
</comment>
<feature type="binding site" evidence="11">
    <location>
        <position position="134"/>
    </location>
    <ligand>
        <name>Mg(2+)</name>
        <dbReference type="ChEBI" id="CHEBI:18420"/>
        <label>2</label>
    </ligand>
</feature>
<dbReference type="NCBIfam" id="NF001236">
    <property type="entry name" value="PRK00203.1"/>
    <property type="match status" value="1"/>
</dbReference>
<dbReference type="Pfam" id="PF00075">
    <property type="entry name" value="RNase_H"/>
    <property type="match status" value="1"/>
</dbReference>
<evidence type="ECO:0000313" key="14">
    <source>
        <dbReference type="Proteomes" id="UP000318102"/>
    </source>
</evidence>
<sequence>MKQVLIYTDGACSGNPGPGGWGAVLLFGVYRKEISGGEKHTTNNRMEIQAVIEALKALNEPCLVKLYSDSAYVVNCFQQGWIYNWMKNGWRTSKGLAVENKELWQELWQLMRKHKVEYIKVKGHSDNELNNHCDFLAREAIKHLGK</sequence>
<protein>
    <recommendedName>
        <fullName evidence="5 11">Ribonuclease H</fullName>
        <shortName evidence="11">RNase H</shortName>
        <ecNumber evidence="5 11">3.1.26.4</ecNumber>
    </recommendedName>
</protein>
<dbReference type="PROSITE" id="PS50879">
    <property type="entry name" value="RNASE_H_1"/>
    <property type="match status" value="1"/>
</dbReference>
<accession>A0A559IKY1</accession>
<evidence type="ECO:0000256" key="2">
    <source>
        <dbReference type="ARBA" id="ARBA00004065"/>
    </source>
</evidence>
<dbReference type="RefSeq" id="WP_144993492.1">
    <property type="nucleotide sequence ID" value="NZ_VNJK01000003.1"/>
</dbReference>
<organism evidence="13 14">
    <name type="scientific">Paenibacillus agilis</name>
    <dbReference type="NCBI Taxonomy" id="3020863"/>
    <lineage>
        <taxon>Bacteria</taxon>
        <taxon>Bacillati</taxon>
        <taxon>Bacillota</taxon>
        <taxon>Bacilli</taxon>
        <taxon>Bacillales</taxon>
        <taxon>Paenibacillaceae</taxon>
        <taxon>Paenibacillus</taxon>
    </lineage>
</organism>
<reference evidence="13 14" key="1">
    <citation type="submission" date="2019-07" db="EMBL/GenBank/DDBJ databases">
        <authorList>
            <person name="Kim J."/>
        </authorList>
    </citation>
    <scope>NUCLEOTIDE SEQUENCE [LARGE SCALE GENOMIC DNA]</scope>
    <source>
        <strain evidence="13 14">N4</strain>
    </source>
</reference>
<keyword evidence="11" id="KW-0963">Cytoplasm</keyword>
<feature type="domain" description="RNase H type-1" evidence="12">
    <location>
        <begin position="1"/>
        <end position="142"/>
    </location>
</feature>
<name>A0A559IKY1_9BACL</name>
<keyword evidence="10 11" id="KW-0460">Magnesium</keyword>
<dbReference type="OrthoDB" id="7845843at2"/>
<dbReference type="AlphaFoldDB" id="A0A559IKY1"/>
<evidence type="ECO:0000256" key="4">
    <source>
        <dbReference type="ARBA" id="ARBA00011245"/>
    </source>
</evidence>
<keyword evidence="8 11" id="KW-0255">Endonuclease</keyword>
<comment type="subcellular location">
    <subcellularLocation>
        <location evidence="11">Cytoplasm</location>
    </subcellularLocation>
</comment>
<dbReference type="EC" id="3.1.26.4" evidence="5 11"/>
<evidence type="ECO:0000313" key="13">
    <source>
        <dbReference type="EMBL" id="TVX88316.1"/>
    </source>
</evidence>
<gene>
    <name evidence="11 13" type="primary">rnhA</name>
    <name evidence="13" type="ORF">FPZ44_20730</name>
</gene>
<evidence type="ECO:0000256" key="10">
    <source>
        <dbReference type="ARBA" id="ARBA00022842"/>
    </source>
</evidence>
<dbReference type="InterPro" id="IPR050092">
    <property type="entry name" value="RNase_H"/>
</dbReference>
<evidence type="ECO:0000256" key="5">
    <source>
        <dbReference type="ARBA" id="ARBA00012180"/>
    </source>
</evidence>
<comment type="caution">
    <text evidence="13">The sequence shown here is derived from an EMBL/GenBank/DDBJ whole genome shotgun (WGS) entry which is preliminary data.</text>
</comment>
<comment type="similarity">
    <text evidence="3 11">Belongs to the RNase H family.</text>
</comment>
<feature type="binding site" evidence="11">
    <location>
        <position position="9"/>
    </location>
    <ligand>
        <name>Mg(2+)</name>
        <dbReference type="ChEBI" id="CHEBI:18420"/>
        <label>1</label>
    </ligand>
</feature>
<dbReference type="GO" id="GO:0005737">
    <property type="term" value="C:cytoplasm"/>
    <property type="evidence" value="ECO:0007669"/>
    <property type="project" value="UniProtKB-SubCell"/>
</dbReference>
<feature type="binding site" evidence="11">
    <location>
        <position position="9"/>
    </location>
    <ligand>
        <name>Mg(2+)</name>
        <dbReference type="ChEBI" id="CHEBI:18420"/>
        <label>2</label>
    </ligand>
</feature>
<dbReference type="GO" id="GO:0004523">
    <property type="term" value="F:RNA-DNA hybrid ribonuclease activity"/>
    <property type="evidence" value="ECO:0007669"/>
    <property type="project" value="UniProtKB-UniRule"/>
</dbReference>
<proteinExistence type="inferred from homology"/>
<evidence type="ECO:0000256" key="1">
    <source>
        <dbReference type="ARBA" id="ARBA00000077"/>
    </source>
</evidence>
<dbReference type="InterPro" id="IPR002156">
    <property type="entry name" value="RNaseH_domain"/>
</dbReference>
<dbReference type="InterPro" id="IPR012337">
    <property type="entry name" value="RNaseH-like_sf"/>
</dbReference>
<feature type="binding site" evidence="11">
    <location>
        <position position="47"/>
    </location>
    <ligand>
        <name>Mg(2+)</name>
        <dbReference type="ChEBI" id="CHEBI:18420"/>
        <label>1</label>
    </ligand>
</feature>
<dbReference type="GO" id="GO:0003676">
    <property type="term" value="F:nucleic acid binding"/>
    <property type="evidence" value="ECO:0007669"/>
    <property type="project" value="InterPro"/>
</dbReference>
<dbReference type="CDD" id="cd09278">
    <property type="entry name" value="RNase_HI_prokaryote_like"/>
    <property type="match status" value="1"/>
</dbReference>
<keyword evidence="9 11" id="KW-0378">Hydrolase</keyword>
<comment type="subunit">
    <text evidence="4 11">Monomer.</text>
</comment>
<evidence type="ECO:0000256" key="3">
    <source>
        <dbReference type="ARBA" id="ARBA00005300"/>
    </source>
</evidence>
<evidence type="ECO:0000256" key="7">
    <source>
        <dbReference type="ARBA" id="ARBA00022723"/>
    </source>
</evidence>
<keyword evidence="6 11" id="KW-0540">Nuclease</keyword>
<evidence type="ECO:0000256" key="11">
    <source>
        <dbReference type="HAMAP-Rule" id="MF_00042"/>
    </source>
</evidence>
<feature type="binding site" evidence="11">
    <location>
        <position position="69"/>
    </location>
    <ligand>
        <name>Mg(2+)</name>
        <dbReference type="ChEBI" id="CHEBI:18420"/>
        <label>1</label>
    </ligand>
</feature>
<evidence type="ECO:0000259" key="12">
    <source>
        <dbReference type="PROSITE" id="PS50879"/>
    </source>
</evidence>
<comment type="function">
    <text evidence="2 11">Endonuclease that specifically degrades the RNA of RNA-DNA hybrids.</text>
</comment>
<dbReference type="InterPro" id="IPR022892">
    <property type="entry name" value="RNaseHI"/>
</dbReference>
<dbReference type="PANTHER" id="PTHR10642">
    <property type="entry name" value="RIBONUCLEASE H1"/>
    <property type="match status" value="1"/>
</dbReference>
<dbReference type="EMBL" id="VNJK01000003">
    <property type="protein sequence ID" value="TVX88316.1"/>
    <property type="molecule type" value="Genomic_DNA"/>
</dbReference>
<dbReference type="Proteomes" id="UP000318102">
    <property type="component" value="Unassembled WGS sequence"/>
</dbReference>
<dbReference type="InterPro" id="IPR036397">
    <property type="entry name" value="RNaseH_sf"/>
</dbReference>
<dbReference type="Gene3D" id="3.30.420.10">
    <property type="entry name" value="Ribonuclease H-like superfamily/Ribonuclease H"/>
    <property type="match status" value="1"/>
</dbReference>
<evidence type="ECO:0000256" key="8">
    <source>
        <dbReference type="ARBA" id="ARBA00022759"/>
    </source>
</evidence>
<dbReference type="FunFam" id="3.30.420.10:FF:000089">
    <property type="entry name" value="Ribonuclease H"/>
    <property type="match status" value="1"/>
</dbReference>
<dbReference type="GO" id="GO:0043137">
    <property type="term" value="P:DNA replication, removal of RNA primer"/>
    <property type="evidence" value="ECO:0007669"/>
    <property type="project" value="TreeGrafter"/>
</dbReference>
<keyword evidence="7 11" id="KW-0479">Metal-binding</keyword>
<dbReference type="GO" id="GO:0000287">
    <property type="term" value="F:magnesium ion binding"/>
    <property type="evidence" value="ECO:0007669"/>
    <property type="project" value="UniProtKB-UniRule"/>
</dbReference>
<evidence type="ECO:0000256" key="6">
    <source>
        <dbReference type="ARBA" id="ARBA00022722"/>
    </source>
</evidence>
<dbReference type="SUPFAM" id="SSF53098">
    <property type="entry name" value="Ribonuclease H-like"/>
    <property type="match status" value="1"/>
</dbReference>
<evidence type="ECO:0000256" key="9">
    <source>
        <dbReference type="ARBA" id="ARBA00022801"/>
    </source>
</evidence>
<comment type="catalytic activity">
    <reaction evidence="1 11">
        <text>Endonucleolytic cleavage to 5'-phosphomonoester.</text>
        <dbReference type="EC" id="3.1.26.4"/>
    </reaction>
</comment>